<dbReference type="AlphaFoldDB" id="A0A212QYM5"/>
<name>A0A212QYM5_RHOAC</name>
<evidence type="ECO:0008006" key="3">
    <source>
        <dbReference type="Google" id="ProtNLM"/>
    </source>
</evidence>
<evidence type="ECO:0000313" key="2">
    <source>
        <dbReference type="Proteomes" id="UP000198418"/>
    </source>
</evidence>
<dbReference type="EMBL" id="FYDG01000002">
    <property type="protein sequence ID" value="SNB64820.1"/>
    <property type="molecule type" value="Genomic_DNA"/>
</dbReference>
<dbReference type="Proteomes" id="UP000198418">
    <property type="component" value="Unassembled WGS sequence"/>
</dbReference>
<accession>A0A212QYM5</accession>
<proteinExistence type="predicted"/>
<keyword evidence="2" id="KW-1185">Reference proteome</keyword>
<protein>
    <recommendedName>
        <fullName evidence="3">DUF2384 domain-containing protein</fullName>
    </recommendedName>
</protein>
<gene>
    <name evidence="1" type="ORF">SAMN06265338_10298</name>
</gene>
<organism evidence="1 2">
    <name type="scientific">Rhodoblastus acidophilus</name>
    <name type="common">Rhodopseudomonas acidophila</name>
    <dbReference type="NCBI Taxonomy" id="1074"/>
    <lineage>
        <taxon>Bacteria</taxon>
        <taxon>Pseudomonadati</taxon>
        <taxon>Pseudomonadota</taxon>
        <taxon>Alphaproteobacteria</taxon>
        <taxon>Hyphomicrobiales</taxon>
        <taxon>Rhodoblastaceae</taxon>
        <taxon>Rhodoblastus</taxon>
    </lineage>
</organism>
<reference evidence="2" key="1">
    <citation type="submission" date="2017-06" db="EMBL/GenBank/DDBJ databases">
        <authorList>
            <person name="Varghese N."/>
            <person name="Submissions S."/>
        </authorList>
    </citation>
    <scope>NUCLEOTIDE SEQUENCE [LARGE SCALE GENOMIC DNA]</scope>
    <source>
        <strain evidence="2">DSM 137</strain>
    </source>
</reference>
<sequence>MNKLIAAIHAAAASFNTAMEDKAIAHAFDQVANLVGLAEHERSLLFGETRDPSRAILALETITAALEFLRTPEATVAWLREQIADAPFHWRSPLALFASDGKMGVEMALFYLRTRLSEASPFHSQHRN</sequence>
<dbReference type="RefSeq" id="WP_088519642.1">
    <property type="nucleotide sequence ID" value="NZ_FYDG01000002.1"/>
</dbReference>
<evidence type="ECO:0000313" key="1">
    <source>
        <dbReference type="EMBL" id="SNB64820.1"/>
    </source>
</evidence>